<dbReference type="PANTHER" id="PTHR47336:SF2">
    <property type="entry name" value="TRANSCRIPTION FACTOR HMS1-RELATED"/>
    <property type="match status" value="1"/>
</dbReference>
<feature type="compositionally biased region" description="Acidic residues" evidence="6">
    <location>
        <begin position="1038"/>
        <end position="1049"/>
    </location>
</feature>
<feature type="region of interest" description="Disordered" evidence="6">
    <location>
        <begin position="500"/>
        <end position="528"/>
    </location>
</feature>
<feature type="region of interest" description="Disordered" evidence="6">
    <location>
        <begin position="990"/>
        <end position="1053"/>
    </location>
</feature>
<dbReference type="GO" id="GO:0046983">
    <property type="term" value="F:protein dimerization activity"/>
    <property type="evidence" value="ECO:0007669"/>
    <property type="project" value="InterPro"/>
</dbReference>
<feature type="compositionally biased region" description="Polar residues" evidence="6">
    <location>
        <begin position="864"/>
        <end position="879"/>
    </location>
</feature>
<dbReference type="InterPro" id="IPR019006">
    <property type="entry name" value="Sre1_C"/>
</dbReference>
<feature type="compositionally biased region" description="Basic and acidic residues" evidence="6">
    <location>
        <begin position="79"/>
        <end position="99"/>
    </location>
</feature>
<dbReference type="Pfam" id="PF00010">
    <property type="entry name" value="HLH"/>
    <property type="match status" value="1"/>
</dbReference>
<feature type="region of interest" description="Disordered" evidence="6">
    <location>
        <begin position="926"/>
        <end position="975"/>
    </location>
</feature>
<dbReference type="GO" id="GO:0032933">
    <property type="term" value="P:SREBP signaling pathway"/>
    <property type="evidence" value="ECO:0007669"/>
    <property type="project" value="InterPro"/>
</dbReference>
<evidence type="ECO:0000256" key="6">
    <source>
        <dbReference type="SAM" id="MobiDB-lite"/>
    </source>
</evidence>
<dbReference type="EMBL" id="LCWV01000001">
    <property type="protein sequence ID" value="PWI76468.1"/>
    <property type="molecule type" value="Genomic_DNA"/>
</dbReference>
<evidence type="ECO:0000256" key="4">
    <source>
        <dbReference type="ARBA" id="ARBA00023242"/>
    </source>
</evidence>
<dbReference type="Proteomes" id="UP000245956">
    <property type="component" value="Unassembled WGS sequence"/>
</dbReference>
<gene>
    <name evidence="8" type="ORF">PCL_03662</name>
</gene>
<keyword evidence="4" id="KW-0539">Nucleus</keyword>
<proteinExistence type="predicted"/>
<evidence type="ECO:0000256" key="5">
    <source>
        <dbReference type="SAM" id="Coils"/>
    </source>
</evidence>
<reference evidence="8 9" key="1">
    <citation type="journal article" date="2016" name="Front. Microbiol.">
        <title>Genome and transcriptome sequences reveal the specific parasitism of the nematophagous Purpureocillium lilacinum 36-1.</title>
        <authorList>
            <person name="Xie J."/>
            <person name="Li S."/>
            <person name="Mo C."/>
            <person name="Xiao X."/>
            <person name="Peng D."/>
            <person name="Wang G."/>
            <person name="Xiao Y."/>
        </authorList>
    </citation>
    <scope>NUCLEOTIDE SEQUENCE [LARGE SCALE GENOMIC DNA]</scope>
    <source>
        <strain evidence="8 9">36-1</strain>
    </source>
</reference>
<evidence type="ECO:0000256" key="3">
    <source>
        <dbReference type="ARBA" id="ARBA00023163"/>
    </source>
</evidence>
<dbReference type="FunFam" id="4.10.280.10:FF:000116">
    <property type="entry name" value="Putative HLH transcription factor"/>
    <property type="match status" value="1"/>
</dbReference>
<dbReference type="PROSITE" id="PS50888">
    <property type="entry name" value="BHLH"/>
    <property type="match status" value="1"/>
</dbReference>
<feature type="compositionally biased region" description="Basic residues" evidence="6">
    <location>
        <begin position="754"/>
        <end position="764"/>
    </location>
</feature>
<feature type="region of interest" description="Disordered" evidence="6">
    <location>
        <begin position="736"/>
        <end position="785"/>
    </location>
</feature>
<feature type="region of interest" description="Disordered" evidence="6">
    <location>
        <begin position="551"/>
        <end position="596"/>
    </location>
</feature>
<feature type="region of interest" description="Disordered" evidence="6">
    <location>
        <begin position="1160"/>
        <end position="1196"/>
    </location>
</feature>
<feature type="compositionally biased region" description="Polar residues" evidence="6">
    <location>
        <begin position="1176"/>
        <end position="1186"/>
    </location>
</feature>
<feature type="compositionally biased region" description="Polar residues" evidence="6">
    <location>
        <begin position="1015"/>
        <end position="1027"/>
    </location>
</feature>
<dbReference type="GO" id="GO:0016020">
    <property type="term" value="C:membrane"/>
    <property type="evidence" value="ECO:0007669"/>
    <property type="project" value="UniProtKB-ARBA"/>
</dbReference>
<comment type="subcellular location">
    <subcellularLocation>
        <location evidence="1">Nucleus</location>
    </subcellularLocation>
</comment>
<feature type="compositionally biased region" description="Polar residues" evidence="6">
    <location>
        <begin position="100"/>
        <end position="118"/>
    </location>
</feature>
<dbReference type="SMART" id="SM00353">
    <property type="entry name" value="HLH"/>
    <property type="match status" value="1"/>
</dbReference>
<dbReference type="InterPro" id="IPR036638">
    <property type="entry name" value="HLH_DNA-bd_sf"/>
</dbReference>
<dbReference type="GO" id="GO:0003690">
    <property type="term" value="F:double-stranded DNA binding"/>
    <property type="evidence" value="ECO:0007669"/>
    <property type="project" value="UniProtKB-ARBA"/>
</dbReference>
<sequence>MQVSAHHQREGAWQALQARQAGIASMARVCDPTGTGARAPHLSPTSESYDVGPTRHLPRTLMSASFLPRGPTATAIRVGSRDKTGRTGPDRTGQDRTGQDRTGQAAQRSTAHTAQHSGCRSGARSLHDLTLPTNPQVTRRSRPLQHRVPTGSHIPTSPPSALATPPPPPPPTGHLPSRYPHPAFLCLAAQHHTLDTLLRHCAAPAPHCTARLAAHPPGLRQISGGRRRPHPTTHPLAAVHLQPLPLSTRQPACSLGPAVIDTAANANVSKPKMAQVVPVARATRQRYGRGLYSRTEAEGPGPGPVTLTELPSPRRRREWLPSRRLDRPCPPLQIPPVIAAPGLAARQNSVRGWPFEVRATQVAKYRANTCLRNLKKPPGVGSCVTGREKEEKAAILREQKGVFAQRQGRAGGDVDSPAHRSRRCPVARQGFARPSSFIIPRLQLPAPGLALARFPVHSPNSCRRLLLLSAAHRIASHRITSQRIPSHHIRSGIASRRHTSLRFPQQPPPCPSLQVPDPRHQTHQPTHPPCAAWPTPVSPWLRAPLVGLPHANHPSQAGLPGTRLADPAWPSVAQPSPSSPSHRQPPARNAAPKHCCSTRRADPTPCHLPPEEEAKAGLNRCSLCARATPDNCNRLASSAVRPFSPLSRCLCPRPAFDSRTPALPPCTIPTPSRPHNGEFLKGHRRTTARADPPLLLYSRWEERYPAAEPRRGAILSLRPVSALSLALRLQTKSNHDLSNRLTPSTSYHPAAQRKASHTRAHAHAPRPPESAQLANTGPRVPSDELDSQTRLGLLQWAGPRASRCNWHISWIGQTSSPHPPSRRLLPHRPVPLGHPPPMADEDSTGRFGLDEPVFGFMGDATAGPDTNSDSTNAQTDAGTQPFFGTSSTWDFQVTPPFDTFDVTSAGTAAPIQASALPTTWPLQTYDQPQAFSQPQPLSNSSPSFDGFPPPSNLTPTPVYAPQGKIPATTHAQARSLTAMSHEELRHIAMPPHLQYNSPKSASSPESARSDLKHGASSSPEVTGQLGRTDTRKRKMSDDLDDDDDMDEEEKPVKKTAHNMIEKRYRTNINDKIAALRDSVPSLRIMSKSARGEDTTEDREELHGLTPAHKLNKATVLSKATEYIRHLEKRNSRLLDENTAMKERIAAFEKLFMAGAMNGSMSPMQHPPTPMQYPQDGRQQYSNSPMGTPQDGGANPAGMINVPDDMKRIISAQMAVGQPYPVPQQPFRPGNPAVLRQQQIQQQQQQMQQNGWINNANPYFGKLMVGSLAGLMILEAVRENEMSNERPEGRGLSALPIELLGQLSTTLDLRIMGYHVHTSLKLLLFLCIALWVFVPSLFATPPDKLKKQQAAALERAPSLASSIDVRRQAWLTAIQTVWVPRHNFFLEAAALMLKTVKLSLRNTIGVHGYQMLTGLTEEQETARVKAWSIALDSQLAGGDMDVCKSRLVLTLLASGTLPDTPMRLMLKALHIRVLLWNVSSGWQLGAVNVIAAKLARKRWNEARQLNRLLIQLRRGSAKPHDEELPEHLHALVEQDCDLVLTPAVVQRAHNLAFNLDTADGVDEQIDGMDSVVEDTAVGSPLDAVAAWWSTETLHRVLTSTLVDQAENQLDRAERIEAAIKAAPSGTIAHVRGRVARAVLVKDSRAEHIRAACQAMQADRIGSHLNNSTLMVGPTPHSSDRDLRLAVHCAKTIARLEDKEAANSVEARSLNFINALTRPEYMSSMTLLGFTSFMELMKRLTEYDAAEEDFEGPLSKLSSNLRLWMGKPYASKCGVNSELRDSVVERCLAATKALAGSERDTGYGSLSDAEGAEA</sequence>
<evidence type="ECO:0000313" key="9">
    <source>
        <dbReference type="Proteomes" id="UP000245956"/>
    </source>
</evidence>
<name>A0A2U3EPN9_PURLI</name>
<protein>
    <submittedName>
        <fullName evidence="8">Dihydrodipicolinate synthase</fullName>
    </submittedName>
</protein>
<feature type="compositionally biased region" description="Pro residues" evidence="6">
    <location>
        <begin position="164"/>
        <end position="173"/>
    </location>
</feature>
<evidence type="ECO:0000256" key="1">
    <source>
        <dbReference type="ARBA" id="ARBA00004123"/>
    </source>
</evidence>
<feature type="region of interest" description="Disordered" evidence="6">
    <location>
        <begin position="858"/>
        <end position="879"/>
    </location>
</feature>
<dbReference type="CDD" id="cd11399">
    <property type="entry name" value="bHLHzip_scHMS1_like"/>
    <property type="match status" value="1"/>
</dbReference>
<feature type="compositionally biased region" description="Low complexity" evidence="6">
    <location>
        <begin position="932"/>
        <end position="946"/>
    </location>
</feature>
<feature type="compositionally biased region" description="Low complexity" evidence="6">
    <location>
        <begin position="567"/>
        <end position="588"/>
    </location>
</feature>
<dbReference type="PANTHER" id="PTHR47336">
    <property type="entry name" value="TRANSCRIPTION FACTOR HMS1-RELATED"/>
    <property type="match status" value="1"/>
</dbReference>
<organism evidence="8 9">
    <name type="scientific">Purpureocillium lilacinum</name>
    <name type="common">Paecilomyces lilacinus</name>
    <dbReference type="NCBI Taxonomy" id="33203"/>
    <lineage>
        <taxon>Eukaryota</taxon>
        <taxon>Fungi</taxon>
        <taxon>Dikarya</taxon>
        <taxon>Ascomycota</taxon>
        <taxon>Pezizomycotina</taxon>
        <taxon>Sordariomycetes</taxon>
        <taxon>Hypocreomycetidae</taxon>
        <taxon>Hypocreales</taxon>
        <taxon>Ophiocordycipitaceae</taxon>
        <taxon>Purpureocillium</taxon>
    </lineage>
</organism>
<evidence type="ECO:0000256" key="2">
    <source>
        <dbReference type="ARBA" id="ARBA00023015"/>
    </source>
</evidence>
<feature type="coiled-coil region" evidence="5">
    <location>
        <begin position="1116"/>
        <end position="1143"/>
    </location>
</feature>
<feature type="domain" description="BHLH" evidence="7">
    <location>
        <begin position="1052"/>
        <end position="1126"/>
    </location>
</feature>
<comment type="caution">
    <text evidence="8">The sequence shown here is derived from an EMBL/GenBank/DDBJ whole genome shotgun (WGS) entry which is preliminary data.</text>
</comment>
<keyword evidence="3" id="KW-0804">Transcription</keyword>
<dbReference type="Pfam" id="PF09427">
    <property type="entry name" value="DUF2014"/>
    <property type="match status" value="1"/>
</dbReference>
<evidence type="ECO:0000259" key="7">
    <source>
        <dbReference type="PROSITE" id="PS50888"/>
    </source>
</evidence>
<dbReference type="Gene3D" id="4.10.280.10">
    <property type="entry name" value="Helix-loop-helix DNA-binding domain"/>
    <property type="match status" value="1"/>
</dbReference>
<dbReference type="SUPFAM" id="SSF47459">
    <property type="entry name" value="HLH, helix-loop-helix DNA-binding domain"/>
    <property type="match status" value="1"/>
</dbReference>
<keyword evidence="5" id="KW-0175">Coiled coil</keyword>
<dbReference type="GO" id="GO:0045944">
    <property type="term" value="P:positive regulation of transcription by RNA polymerase II"/>
    <property type="evidence" value="ECO:0007669"/>
    <property type="project" value="InterPro"/>
</dbReference>
<evidence type="ECO:0000313" key="8">
    <source>
        <dbReference type="EMBL" id="PWI76468.1"/>
    </source>
</evidence>
<feature type="region of interest" description="Disordered" evidence="6">
    <location>
        <begin position="32"/>
        <end position="176"/>
    </location>
</feature>
<accession>A0A2U3EPN9</accession>
<dbReference type="GO" id="GO:0005634">
    <property type="term" value="C:nucleus"/>
    <property type="evidence" value="ECO:0007669"/>
    <property type="project" value="UniProtKB-SubCell"/>
</dbReference>
<keyword evidence="2" id="KW-0805">Transcription regulation</keyword>
<dbReference type="InterPro" id="IPR052099">
    <property type="entry name" value="Regulatory_TF_Diverse"/>
</dbReference>
<feature type="compositionally biased region" description="Polar residues" evidence="6">
    <location>
        <begin position="994"/>
        <end position="1006"/>
    </location>
</feature>
<dbReference type="InterPro" id="IPR011598">
    <property type="entry name" value="bHLH_dom"/>
</dbReference>